<gene>
    <name evidence="3" type="primary">trpD</name>
    <name evidence="6" type="ORF">SAMN04488090_1447</name>
</gene>
<name>A0A1G9M5I7_9BACT</name>
<dbReference type="Gene3D" id="1.20.970.10">
    <property type="entry name" value="Transferase, Pyrimidine Nucleoside Phosphorylase, Chain C"/>
    <property type="match status" value="1"/>
</dbReference>
<dbReference type="EC" id="2.4.2.18" evidence="3"/>
<accession>A0A1G9M5I7</accession>
<dbReference type="NCBIfam" id="TIGR01245">
    <property type="entry name" value="trpD"/>
    <property type="match status" value="1"/>
</dbReference>
<keyword evidence="3" id="KW-0028">Amino-acid biosynthesis</keyword>
<evidence type="ECO:0000256" key="3">
    <source>
        <dbReference type="HAMAP-Rule" id="MF_00211"/>
    </source>
</evidence>
<dbReference type="InterPro" id="IPR017459">
    <property type="entry name" value="Glycosyl_Trfase_fam3_N_dom"/>
</dbReference>
<evidence type="ECO:0000256" key="2">
    <source>
        <dbReference type="ARBA" id="ARBA00022679"/>
    </source>
</evidence>
<dbReference type="Gene3D" id="3.40.1030.10">
    <property type="entry name" value="Nucleoside phosphorylase/phosphoribosyltransferase catalytic domain"/>
    <property type="match status" value="1"/>
</dbReference>
<feature type="binding site" evidence="3">
    <location>
        <position position="119"/>
    </location>
    <ligand>
        <name>5-phospho-alpha-D-ribose 1-diphosphate</name>
        <dbReference type="ChEBI" id="CHEBI:58017"/>
    </ligand>
</feature>
<dbReference type="InterPro" id="IPR036320">
    <property type="entry name" value="Glycosyl_Trfase_fam3_N_dom_sf"/>
</dbReference>
<dbReference type="InterPro" id="IPR005940">
    <property type="entry name" value="Anthranilate_Pribosyl_Tfrase"/>
</dbReference>
<feature type="binding site" evidence="3">
    <location>
        <position position="224"/>
    </location>
    <ligand>
        <name>Mg(2+)</name>
        <dbReference type="ChEBI" id="CHEBI:18420"/>
        <label>1</label>
    </ligand>
</feature>
<dbReference type="InterPro" id="IPR000312">
    <property type="entry name" value="Glycosyl_Trfase_fam3"/>
</dbReference>
<feature type="binding site" evidence="3">
    <location>
        <position position="223"/>
    </location>
    <ligand>
        <name>Mg(2+)</name>
        <dbReference type="ChEBI" id="CHEBI:18420"/>
        <label>2</label>
    </ligand>
</feature>
<dbReference type="OrthoDB" id="9806430at2"/>
<comment type="function">
    <text evidence="3">Catalyzes the transfer of the phosphoribosyl group of 5-phosphorylribose-1-pyrophosphate (PRPP) to anthranilate to yield N-(5'-phosphoribosyl)-anthranilate (PRA).</text>
</comment>
<feature type="domain" description="Glycosyl transferase family 3 N-terminal" evidence="5">
    <location>
        <begin position="2"/>
        <end position="63"/>
    </location>
</feature>
<dbReference type="SUPFAM" id="SSF47648">
    <property type="entry name" value="Nucleoside phosphorylase/phosphoribosyltransferase N-terminal domain"/>
    <property type="match status" value="1"/>
</dbReference>
<dbReference type="SUPFAM" id="SSF52418">
    <property type="entry name" value="Nucleoside phosphorylase/phosphoribosyltransferase catalytic domain"/>
    <property type="match status" value="1"/>
</dbReference>
<protein>
    <recommendedName>
        <fullName evidence="3">Anthranilate phosphoribosyltransferase</fullName>
        <ecNumber evidence="3">2.4.2.18</ecNumber>
    </recommendedName>
</protein>
<dbReference type="GO" id="GO:0000162">
    <property type="term" value="P:L-tryptophan biosynthetic process"/>
    <property type="evidence" value="ECO:0007669"/>
    <property type="project" value="UniProtKB-UniRule"/>
</dbReference>
<feature type="binding site" evidence="3">
    <location>
        <position position="79"/>
    </location>
    <ligand>
        <name>anthranilate</name>
        <dbReference type="ChEBI" id="CHEBI:16567"/>
        <label>1</label>
    </ligand>
</feature>
<evidence type="ECO:0000313" key="7">
    <source>
        <dbReference type="Proteomes" id="UP000198901"/>
    </source>
</evidence>
<keyword evidence="2 3" id="KW-0808">Transferase</keyword>
<feature type="binding site" evidence="3">
    <location>
        <begin position="82"/>
        <end position="83"/>
    </location>
    <ligand>
        <name>5-phospho-alpha-D-ribose 1-diphosphate</name>
        <dbReference type="ChEBI" id="CHEBI:58017"/>
    </ligand>
</feature>
<dbReference type="HAMAP" id="MF_00211">
    <property type="entry name" value="TrpD"/>
    <property type="match status" value="1"/>
</dbReference>
<feature type="binding site" evidence="3">
    <location>
        <position position="110"/>
    </location>
    <ligand>
        <name>anthranilate</name>
        <dbReference type="ChEBI" id="CHEBI:16567"/>
        <label>1</label>
    </ligand>
</feature>
<dbReference type="GO" id="GO:0005829">
    <property type="term" value="C:cytosol"/>
    <property type="evidence" value="ECO:0007669"/>
    <property type="project" value="TreeGrafter"/>
</dbReference>
<evidence type="ECO:0000313" key="6">
    <source>
        <dbReference type="EMBL" id="SDL69530.1"/>
    </source>
</evidence>
<keyword evidence="3" id="KW-0822">Tryptophan biosynthesis</keyword>
<comment type="cofactor">
    <cofactor evidence="3">
        <name>Mg(2+)</name>
        <dbReference type="ChEBI" id="CHEBI:18420"/>
    </cofactor>
    <text evidence="3">Binds 2 magnesium ions per monomer.</text>
</comment>
<feature type="binding site" evidence="3">
    <location>
        <position position="165"/>
    </location>
    <ligand>
        <name>anthranilate</name>
        <dbReference type="ChEBI" id="CHEBI:16567"/>
        <label>2</label>
    </ligand>
</feature>
<evidence type="ECO:0000259" key="5">
    <source>
        <dbReference type="Pfam" id="PF02885"/>
    </source>
</evidence>
<dbReference type="InterPro" id="IPR035902">
    <property type="entry name" value="Nuc_phospho_transferase"/>
</dbReference>
<feature type="binding site" evidence="3">
    <location>
        <position position="224"/>
    </location>
    <ligand>
        <name>Mg(2+)</name>
        <dbReference type="ChEBI" id="CHEBI:18420"/>
        <label>2</label>
    </ligand>
</feature>
<comment type="caution">
    <text evidence="3">Lacks conserved residue(s) required for the propagation of feature annotation.</text>
</comment>
<feature type="binding site" evidence="3">
    <location>
        <position position="79"/>
    </location>
    <ligand>
        <name>5-phospho-alpha-D-ribose 1-diphosphate</name>
        <dbReference type="ChEBI" id="CHEBI:58017"/>
    </ligand>
</feature>
<evidence type="ECO:0000256" key="1">
    <source>
        <dbReference type="ARBA" id="ARBA00022676"/>
    </source>
</evidence>
<keyword evidence="7" id="KW-1185">Reference proteome</keyword>
<reference evidence="6 7" key="1">
    <citation type="submission" date="2016-10" db="EMBL/GenBank/DDBJ databases">
        <authorList>
            <person name="de Groot N.N."/>
        </authorList>
    </citation>
    <scope>NUCLEOTIDE SEQUENCE [LARGE SCALE GENOMIC DNA]</scope>
    <source>
        <strain evidence="6 7">DSM 21668</strain>
    </source>
</reference>
<dbReference type="Pfam" id="PF02885">
    <property type="entry name" value="Glycos_trans_3N"/>
    <property type="match status" value="1"/>
</dbReference>
<dbReference type="EMBL" id="FNGS01000003">
    <property type="protein sequence ID" value="SDL69530.1"/>
    <property type="molecule type" value="Genomic_DNA"/>
</dbReference>
<dbReference type="GO" id="GO:0004048">
    <property type="term" value="F:anthranilate phosphoribosyltransferase activity"/>
    <property type="evidence" value="ECO:0007669"/>
    <property type="project" value="UniProtKB-UniRule"/>
</dbReference>
<dbReference type="UniPathway" id="UPA00035">
    <property type="reaction ID" value="UER00041"/>
</dbReference>
<feature type="binding site" evidence="3">
    <location>
        <position position="87"/>
    </location>
    <ligand>
        <name>5-phospho-alpha-D-ribose 1-diphosphate</name>
        <dbReference type="ChEBI" id="CHEBI:58017"/>
    </ligand>
</feature>
<comment type="similarity">
    <text evidence="3">Belongs to the anthranilate phosphoribosyltransferase family.</text>
</comment>
<comment type="pathway">
    <text evidence="3">Amino-acid biosynthesis; L-tryptophan biosynthesis; L-tryptophan from chorismate: step 2/5.</text>
</comment>
<keyword evidence="3" id="KW-0479">Metal-binding</keyword>
<dbReference type="RefSeq" id="WP_093199757.1">
    <property type="nucleotide sequence ID" value="NZ_FNGS01000003.1"/>
</dbReference>
<comment type="catalytic activity">
    <reaction evidence="3">
        <text>N-(5-phospho-beta-D-ribosyl)anthranilate + diphosphate = 5-phospho-alpha-D-ribose 1-diphosphate + anthranilate</text>
        <dbReference type="Rhea" id="RHEA:11768"/>
        <dbReference type="ChEBI" id="CHEBI:16567"/>
        <dbReference type="ChEBI" id="CHEBI:18277"/>
        <dbReference type="ChEBI" id="CHEBI:33019"/>
        <dbReference type="ChEBI" id="CHEBI:58017"/>
        <dbReference type="EC" id="2.4.2.18"/>
    </reaction>
</comment>
<dbReference type="Proteomes" id="UP000198901">
    <property type="component" value="Unassembled WGS sequence"/>
</dbReference>
<feature type="binding site" evidence="3">
    <location>
        <position position="91"/>
    </location>
    <ligand>
        <name>Mg(2+)</name>
        <dbReference type="ChEBI" id="CHEBI:18420"/>
        <label>1</label>
    </ligand>
</feature>
<dbReference type="Pfam" id="PF00591">
    <property type="entry name" value="Glycos_transf_3"/>
    <property type="match status" value="1"/>
</dbReference>
<keyword evidence="3" id="KW-0057">Aromatic amino acid biosynthesis</keyword>
<proteinExistence type="inferred from homology"/>
<dbReference type="AlphaFoldDB" id="A0A1G9M5I7"/>
<sequence length="328" mass="35248">MKEYLSLLLSQQTLSTEQAYQALLAIGRGEVNPSQIAAFLTSYAIKGLTVEEVNGFRQAMLELCRAVDFSDYSPMDVCGTGGDGKHTFNISTTSAFVVAGAGQAVAKHGNHGVSSPVGSSTVIEQLGYRFTDDYDKLRRQLDAGNICYLHAPLFHPAMKHVGNIRKELGFKTFFNLIGPLMNPANVKTQLSGVYNTQIADLYAGVLKSAGVRFAVVHAYDGYDEVSLTGDFLLIDGKESRQLSPDQMGLSKLSPDSLAGGNSLQESADILVQILENRGTPAQKEVVLANAAVALHVAQEISLEESLARAKESLESGRAYLSLKNLLSA</sequence>
<feature type="binding site" evidence="3">
    <location>
        <begin position="107"/>
        <end position="115"/>
    </location>
    <ligand>
        <name>5-phospho-alpha-D-ribose 1-diphosphate</name>
        <dbReference type="ChEBI" id="CHEBI:58017"/>
    </ligand>
</feature>
<feature type="domain" description="Glycosyl transferase family 3" evidence="4">
    <location>
        <begin position="75"/>
        <end position="319"/>
    </location>
</feature>
<keyword evidence="3" id="KW-0460">Magnesium</keyword>
<dbReference type="PANTHER" id="PTHR43285">
    <property type="entry name" value="ANTHRANILATE PHOSPHORIBOSYLTRANSFERASE"/>
    <property type="match status" value="1"/>
</dbReference>
<dbReference type="GO" id="GO:0000287">
    <property type="term" value="F:magnesium ion binding"/>
    <property type="evidence" value="ECO:0007669"/>
    <property type="project" value="UniProtKB-UniRule"/>
</dbReference>
<organism evidence="6 7">
    <name type="scientific">Siphonobacter aquaeclarae</name>
    <dbReference type="NCBI Taxonomy" id="563176"/>
    <lineage>
        <taxon>Bacteria</taxon>
        <taxon>Pseudomonadati</taxon>
        <taxon>Bacteroidota</taxon>
        <taxon>Cytophagia</taxon>
        <taxon>Cytophagales</taxon>
        <taxon>Cytophagaceae</taxon>
        <taxon>Siphonobacter</taxon>
    </lineage>
</organism>
<dbReference type="STRING" id="563176.SAMN04488090_1447"/>
<comment type="subunit">
    <text evidence="3">Homodimer.</text>
</comment>
<keyword evidence="1 3" id="KW-0328">Glycosyltransferase</keyword>
<dbReference type="PANTHER" id="PTHR43285:SF2">
    <property type="entry name" value="ANTHRANILATE PHOSPHORIBOSYLTRANSFERASE"/>
    <property type="match status" value="1"/>
</dbReference>
<feature type="binding site" evidence="3">
    <location>
        <begin position="89"/>
        <end position="92"/>
    </location>
    <ligand>
        <name>5-phospho-alpha-D-ribose 1-diphosphate</name>
        <dbReference type="ChEBI" id="CHEBI:58017"/>
    </ligand>
</feature>
<evidence type="ECO:0000259" key="4">
    <source>
        <dbReference type="Pfam" id="PF00591"/>
    </source>
</evidence>